<dbReference type="AlphaFoldDB" id="A0A196S9V6"/>
<proteinExistence type="predicted"/>
<dbReference type="EMBL" id="LXWW01000511">
    <property type="protein sequence ID" value="OAO12779.1"/>
    <property type="molecule type" value="Genomic_DNA"/>
</dbReference>
<dbReference type="Proteomes" id="UP000078348">
    <property type="component" value="Unassembled WGS sequence"/>
</dbReference>
<organism evidence="1 2">
    <name type="scientific">Blastocystis sp. subtype 1 (strain ATCC 50177 / NandII)</name>
    <dbReference type="NCBI Taxonomy" id="478820"/>
    <lineage>
        <taxon>Eukaryota</taxon>
        <taxon>Sar</taxon>
        <taxon>Stramenopiles</taxon>
        <taxon>Bigyra</taxon>
        <taxon>Opalozoa</taxon>
        <taxon>Opalinata</taxon>
        <taxon>Blastocystidae</taxon>
        <taxon>Blastocystis</taxon>
    </lineage>
</organism>
<gene>
    <name evidence="1" type="ORF">AV274_5504</name>
</gene>
<reference evidence="1 2" key="1">
    <citation type="submission" date="2016-05" db="EMBL/GenBank/DDBJ databases">
        <title>Nuclear genome of Blastocystis sp. subtype 1 NandII.</title>
        <authorList>
            <person name="Gentekaki E."/>
            <person name="Curtis B."/>
            <person name="Stairs C."/>
            <person name="Eme L."/>
            <person name="Herman E."/>
            <person name="Klimes V."/>
            <person name="Arias M.C."/>
            <person name="Elias M."/>
            <person name="Hilliou F."/>
            <person name="Klute M."/>
            <person name="Malik S.-B."/>
            <person name="Pightling A."/>
            <person name="Rachubinski R."/>
            <person name="Salas D."/>
            <person name="Schlacht A."/>
            <person name="Suga H."/>
            <person name="Archibald J."/>
            <person name="Ball S.G."/>
            <person name="Clark G."/>
            <person name="Dacks J."/>
            <person name="Van Der Giezen M."/>
            <person name="Tsaousis A."/>
            <person name="Roger A."/>
        </authorList>
    </citation>
    <scope>NUCLEOTIDE SEQUENCE [LARGE SCALE GENOMIC DNA]</scope>
    <source>
        <strain evidence="2">ATCC 50177 / NandII</strain>
    </source>
</reference>
<comment type="caution">
    <text evidence="1">The sequence shown here is derived from an EMBL/GenBank/DDBJ whole genome shotgun (WGS) entry which is preliminary data.</text>
</comment>
<evidence type="ECO:0000313" key="1">
    <source>
        <dbReference type="EMBL" id="OAO12779.1"/>
    </source>
</evidence>
<evidence type="ECO:0000313" key="2">
    <source>
        <dbReference type="Proteomes" id="UP000078348"/>
    </source>
</evidence>
<protein>
    <submittedName>
        <fullName evidence="1">Fidgetin-like protein</fullName>
    </submittedName>
</protein>
<accession>A0A196S9V6</accession>
<keyword evidence="2" id="KW-1185">Reference proteome</keyword>
<name>A0A196S9V6_BLAHN</name>
<sequence length="588" mass="65248">MKGSRETNHQGIQTCHLCGKVQCGQRLGRVKCRYCSRIFCLQQLQRKFGIVATANDPNFKCPRCTGVCCCMCNCQRPPPHVHCKVYKVRQNKIKNLEENNAKEEPSLSMLANSIPMPRPIPEKHEYIAPPKKEIVTIPPTSATLATSGVMDTSGAVNSASVVGNVNNMSNTNNVNTTNSIGSMNTAGGPAMSTAPSLPRVFEPPHMLFPVETPSVPRIPSLTGLDAFPPTGGRDEAKLLDAGRWDAFASGWQEPQSSWHLSSNDLPGIQNNDWLTQLNLTILDNTAQPIGAAPPLGELADVEESAFPAASSFVESLRLYFETYGDPTDFRRSQMISFAMRGGAGKCDMLFKMLDSFNQNALHVTVTWHLMHNEQNECISGNVFPGLYTIIRFYPTILFTLGSMTDYSDDASALPSGKIVITFLNTSTLMNVKPLCTSVALMDNCFRRFAEVEVSEAWSHSNQVWTAIGNIDTKKLKEMIAFGEMAEKTLANAASPCRICVSMNLQRDRNYFEKLPLLSLILKRVVSDYPEVVFTLYRMLCQDNIVKCVLEFSETKDWVTIIKSYESNIAVEEYKEEDGVDSKQILLDI</sequence>